<dbReference type="InterPro" id="IPR007560">
    <property type="entry name" value="Restrct_endonuc_IV_Mrr"/>
</dbReference>
<dbReference type="Gene3D" id="3.40.1350.10">
    <property type="match status" value="1"/>
</dbReference>
<keyword evidence="3" id="KW-1185">Reference proteome</keyword>
<name>A0A6B8MC13_9HYPH</name>
<dbReference type="AlphaFoldDB" id="A0A6B8MC13"/>
<keyword evidence="2" id="KW-0255">Endonuclease</keyword>
<dbReference type="GO" id="GO:0003677">
    <property type="term" value="F:DNA binding"/>
    <property type="evidence" value="ECO:0007669"/>
    <property type="project" value="InterPro"/>
</dbReference>
<evidence type="ECO:0000259" key="1">
    <source>
        <dbReference type="Pfam" id="PF04471"/>
    </source>
</evidence>
<keyword evidence="2" id="KW-0378">Hydrolase</keyword>
<dbReference type="Proteomes" id="UP000422569">
    <property type="component" value="Plasmid unnamed1"/>
</dbReference>
<feature type="domain" description="Restriction endonuclease type IV Mrr" evidence="1">
    <location>
        <begin position="9"/>
        <end position="123"/>
    </location>
</feature>
<dbReference type="EMBL" id="CP044332">
    <property type="protein sequence ID" value="QGM99935.1"/>
    <property type="molecule type" value="Genomic_DNA"/>
</dbReference>
<dbReference type="SUPFAM" id="SSF52980">
    <property type="entry name" value="Restriction endonuclease-like"/>
    <property type="match status" value="1"/>
</dbReference>
<proteinExistence type="predicted"/>
<dbReference type="InterPro" id="IPR011335">
    <property type="entry name" value="Restrct_endonuc-II-like"/>
</dbReference>
<sequence length="362" mass="39620">MLMEETRASISWRQYQERAAAVFKRMGFDAAIEPCLDGARGRHEIDVLVRTSLGSIPILWIVECKDWKVPVSKAHVLTLYQIAQDLGADRAFLLCEAGFQAGAIAAVRQTNVTLASIGELEALVADAVAEATVKTVLATTKAIEHDLHSMLFELTPDAQTLLRNDETVELLGACLDISLSVTKALAKQFPLRCPQPLSSSEPKWADDLKTYADEVEREADLLAIKFQSVKSARIGAERSASRNAHEMLGKLDELLSLGETLARGVGDESAELVLLRTATGAMRSIGRKADDLRETPMKSVRNAARELVRELVDGLYLWLGAPGRTQDQWVKVRVGARTASARLSEAAKTSSIAWVYRPPEAN</sequence>
<keyword evidence="2" id="KW-0540">Nuclease</keyword>
<dbReference type="Pfam" id="PF04471">
    <property type="entry name" value="Mrr_cat"/>
    <property type="match status" value="1"/>
</dbReference>
<reference evidence="2 3" key="1">
    <citation type="submission" date="2019-09" db="EMBL/GenBank/DDBJ databases">
        <title>Isolation and complete genome sequencing of Methylocystis species.</title>
        <authorList>
            <person name="Rumah B.L."/>
            <person name="Stead C.E."/>
            <person name="Stevens B.C."/>
            <person name="Minton N.P."/>
            <person name="Grosse-Honebrink A."/>
            <person name="Zhang Y."/>
        </authorList>
    </citation>
    <scope>NUCLEOTIDE SEQUENCE [LARGE SCALE GENOMIC DNA]</scope>
    <source>
        <strain evidence="2 3">BRCS2</strain>
        <plasmid evidence="2 3">unnamed1</plasmid>
    </source>
</reference>
<evidence type="ECO:0000313" key="2">
    <source>
        <dbReference type="EMBL" id="QGM99935.1"/>
    </source>
</evidence>
<organism evidence="2 3">
    <name type="scientific">Methylocystis parvus</name>
    <dbReference type="NCBI Taxonomy" id="134"/>
    <lineage>
        <taxon>Bacteria</taxon>
        <taxon>Pseudomonadati</taxon>
        <taxon>Pseudomonadota</taxon>
        <taxon>Alphaproteobacteria</taxon>
        <taxon>Hyphomicrobiales</taxon>
        <taxon>Methylocystaceae</taxon>
        <taxon>Methylocystis</taxon>
    </lineage>
</organism>
<evidence type="ECO:0000313" key="3">
    <source>
        <dbReference type="Proteomes" id="UP000422569"/>
    </source>
</evidence>
<geneLocation type="plasmid" evidence="2">
    <name>unnamed1</name>
</geneLocation>
<gene>
    <name evidence="2" type="ORF">F7D14_20310</name>
</gene>
<dbReference type="InterPro" id="IPR011856">
    <property type="entry name" value="tRNA_endonuc-like_dom_sf"/>
</dbReference>
<keyword evidence="2" id="KW-0614">Plasmid</keyword>
<accession>A0A6B8MC13</accession>
<dbReference type="KEGG" id="mpar:F7D14_20310"/>
<dbReference type="GO" id="GO:0004519">
    <property type="term" value="F:endonuclease activity"/>
    <property type="evidence" value="ECO:0007669"/>
    <property type="project" value="UniProtKB-KW"/>
</dbReference>
<protein>
    <submittedName>
        <fullName evidence="2">Restriction endonuclease</fullName>
    </submittedName>
</protein>
<dbReference type="GO" id="GO:0009307">
    <property type="term" value="P:DNA restriction-modification system"/>
    <property type="evidence" value="ECO:0007669"/>
    <property type="project" value="InterPro"/>
</dbReference>